<evidence type="ECO:0008006" key="3">
    <source>
        <dbReference type="Google" id="ProtNLM"/>
    </source>
</evidence>
<dbReference type="RefSeq" id="WP_170266618.1">
    <property type="nucleotide sequence ID" value="NZ_BKAG01000005.1"/>
</dbReference>
<evidence type="ECO:0000313" key="1">
    <source>
        <dbReference type="EMBL" id="GEP41839.1"/>
    </source>
</evidence>
<accession>A0A512M538</accession>
<evidence type="ECO:0000313" key="2">
    <source>
        <dbReference type="Proteomes" id="UP000321577"/>
    </source>
</evidence>
<gene>
    <name evidence="1" type="ORF">BGE01nite_11300</name>
</gene>
<dbReference type="EMBL" id="BKAG01000005">
    <property type="protein sequence ID" value="GEP41839.1"/>
    <property type="molecule type" value="Genomic_DNA"/>
</dbReference>
<dbReference type="Proteomes" id="UP000321577">
    <property type="component" value="Unassembled WGS sequence"/>
</dbReference>
<proteinExistence type="predicted"/>
<reference evidence="1 2" key="1">
    <citation type="submission" date="2019-07" db="EMBL/GenBank/DDBJ databases">
        <title>Whole genome shotgun sequence of Brevifollis gellanilyticus NBRC 108608.</title>
        <authorList>
            <person name="Hosoyama A."/>
            <person name="Uohara A."/>
            <person name="Ohji S."/>
            <person name="Ichikawa N."/>
        </authorList>
    </citation>
    <scope>NUCLEOTIDE SEQUENCE [LARGE SCALE GENOMIC DNA]</scope>
    <source>
        <strain evidence="1 2">NBRC 108608</strain>
    </source>
</reference>
<organism evidence="1 2">
    <name type="scientific">Brevifollis gellanilyticus</name>
    <dbReference type="NCBI Taxonomy" id="748831"/>
    <lineage>
        <taxon>Bacteria</taxon>
        <taxon>Pseudomonadati</taxon>
        <taxon>Verrucomicrobiota</taxon>
        <taxon>Verrucomicrobiia</taxon>
        <taxon>Verrucomicrobiales</taxon>
        <taxon>Verrucomicrobiaceae</taxon>
    </lineage>
</organism>
<comment type="caution">
    <text evidence="1">The sequence shown here is derived from an EMBL/GenBank/DDBJ whole genome shotgun (WGS) entry which is preliminary data.</text>
</comment>
<name>A0A512M538_9BACT</name>
<sequence>MKSLLILSFALFTAVSLPSCREKGPGEKIGNKIDDALDQRPGEGIRDAVEDVTNK</sequence>
<protein>
    <recommendedName>
        <fullName evidence="3">Cathelicidin antimicrobial peptide C-terminal domain-containing protein</fullName>
    </recommendedName>
</protein>
<dbReference type="AlphaFoldDB" id="A0A512M538"/>
<keyword evidence="2" id="KW-1185">Reference proteome</keyword>